<dbReference type="GO" id="GO:0016051">
    <property type="term" value="P:carbohydrate biosynthetic process"/>
    <property type="evidence" value="ECO:0007669"/>
    <property type="project" value="InterPro"/>
</dbReference>
<accession>A0A243CVZ6</accession>
<dbReference type="InterPro" id="IPR051690">
    <property type="entry name" value="PseI-like"/>
</dbReference>
<gene>
    <name evidence="2" type="ORF">BK749_13920</name>
</gene>
<protein>
    <submittedName>
        <fullName evidence="2">Spore coat protein</fullName>
    </submittedName>
</protein>
<evidence type="ECO:0000313" key="3">
    <source>
        <dbReference type="Proteomes" id="UP000194911"/>
    </source>
</evidence>
<dbReference type="SUPFAM" id="SSF51569">
    <property type="entry name" value="Aldolase"/>
    <property type="match status" value="1"/>
</dbReference>
<dbReference type="Gene3D" id="3.20.20.70">
    <property type="entry name" value="Aldolase class I"/>
    <property type="match status" value="1"/>
</dbReference>
<organism evidence="2 3">
    <name type="scientific">Bacillus thuringiensis serovar vazensis</name>
    <dbReference type="NCBI Taxonomy" id="180867"/>
    <lineage>
        <taxon>Bacteria</taxon>
        <taxon>Bacillati</taxon>
        <taxon>Bacillota</taxon>
        <taxon>Bacilli</taxon>
        <taxon>Bacillales</taxon>
        <taxon>Bacillaceae</taxon>
        <taxon>Bacillus</taxon>
        <taxon>Bacillus cereus group</taxon>
    </lineage>
</organism>
<dbReference type="AlphaFoldDB" id="A0A243CVZ6"/>
<dbReference type="InterPro" id="IPR029044">
    <property type="entry name" value="Nucleotide-diphossugar_trans"/>
</dbReference>
<comment type="caution">
    <text evidence="2">The sequence shown here is derived from an EMBL/GenBank/DDBJ whole genome shotgun (WGS) entry which is preliminary data.</text>
</comment>
<dbReference type="InterPro" id="IPR013132">
    <property type="entry name" value="PseI/NeuA/B-like_N"/>
</dbReference>
<dbReference type="Pfam" id="PF03102">
    <property type="entry name" value="NeuB"/>
    <property type="match status" value="1"/>
</dbReference>
<feature type="domain" description="PseI/NeuA/B-like" evidence="1">
    <location>
        <begin position="24"/>
        <end position="255"/>
    </location>
</feature>
<dbReference type="InterPro" id="IPR003329">
    <property type="entry name" value="Cytidylyl_trans"/>
</dbReference>
<evidence type="ECO:0000259" key="1">
    <source>
        <dbReference type="Pfam" id="PF03102"/>
    </source>
</evidence>
<sequence length="585" mass="67178">MNQVKIIAEIANAHQGNEKYLKELIQAAADCGADGVKFQWFKYDHLAVPDYSYYKDYLKLFIDKKTWKNSVEMAKKLGLEVWVDIFDSWGIELLHSFKDLIDGIKLPSTILQSNELIKELKCFHKTILIGVGGWYDTEIDQMLSFIEKHLNNKFILMHGFQGYPTRTEDANLKRIIYLKNRYNLEVGFADHEDADEPLAIELPSYAYFAGATVIEKHITLKRSDKGYDYYSSLEPHEFKRMVTKIRQSEVVMGQIEISNSERKYIENASLRLIANKEINKGEIIPIQKTSYKRCDNEKALMPLNAEKLLPQVAKNTIQFNEPITANMIEKPKITLVVICRLKSTRLAKKALLKINGIPSVKRCLLNCLAIPEVDNVVLATSHLSEDNPLEEFTMDGRVKIVRGDPDNVAERMIQAANLTDANIVIRVTGDCPAVSPELTSYLIQQHLKSGADFTQPKDNAIGINSDIITVEALHRLVQQSKQLMYTEYLSFYFINNPHLFTVNIVKTPSEFSYPTWRLTLDEQPDLDMFNELYKSLDVKAEPLLFQQIKDYIHQNPELIKINSHVKLKWANQQSLVDELNKETKL</sequence>
<dbReference type="Proteomes" id="UP000194911">
    <property type="component" value="Unassembled WGS sequence"/>
</dbReference>
<dbReference type="GO" id="GO:0047444">
    <property type="term" value="F:N-acylneuraminate-9-phosphate synthase activity"/>
    <property type="evidence" value="ECO:0007669"/>
    <property type="project" value="TreeGrafter"/>
</dbReference>
<reference evidence="2 3" key="1">
    <citation type="submission" date="2016-10" db="EMBL/GenBank/DDBJ databases">
        <title>Comparative genomics of Bacillus thuringiensis reveals a path to pathogens against multiple invertebrate hosts.</title>
        <authorList>
            <person name="Zheng J."/>
            <person name="Gao Q."/>
            <person name="Liu H."/>
            <person name="Peng D."/>
            <person name="Ruan L."/>
            <person name="Sun M."/>
        </authorList>
    </citation>
    <scope>NUCLEOTIDE SEQUENCE [LARGE SCALE GENOMIC DNA]</scope>
    <source>
        <strain evidence="2">BGSC 4CE1</strain>
    </source>
</reference>
<dbReference type="Gene3D" id="3.90.550.10">
    <property type="entry name" value="Spore Coat Polysaccharide Biosynthesis Protein SpsA, Chain A"/>
    <property type="match status" value="1"/>
</dbReference>
<dbReference type="Pfam" id="PF02348">
    <property type="entry name" value="CTP_transf_3"/>
    <property type="match status" value="1"/>
</dbReference>
<dbReference type="EMBL" id="NFDQ01000056">
    <property type="protein sequence ID" value="OTY75342.1"/>
    <property type="molecule type" value="Genomic_DNA"/>
</dbReference>
<keyword evidence="2" id="KW-0946">Virion</keyword>
<dbReference type="InterPro" id="IPR013785">
    <property type="entry name" value="Aldolase_TIM"/>
</dbReference>
<proteinExistence type="predicted"/>
<dbReference type="PANTHER" id="PTHR42966">
    <property type="entry name" value="N-ACETYLNEURAMINATE SYNTHASE"/>
    <property type="match status" value="1"/>
</dbReference>
<dbReference type="Gene3D" id="3.90.1210.10">
    <property type="entry name" value="Antifreeze-like/N-acetylneuraminic acid synthase C-terminal domain"/>
    <property type="match status" value="1"/>
</dbReference>
<dbReference type="SUPFAM" id="SSF53448">
    <property type="entry name" value="Nucleotide-diphospho-sugar transferases"/>
    <property type="match status" value="1"/>
</dbReference>
<dbReference type="PANTHER" id="PTHR42966:SF1">
    <property type="entry name" value="SIALIC ACID SYNTHASE"/>
    <property type="match status" value="1"/>
</dbReference>
<evidence type="ECO:0000313" key="2">
    <source>
        <dbReference type="EMBL" id="OTY75342.1"/>
    </source>
</evidence>
<name>A0A243CVZ6_BACTU</name>
<keyword evidence="2" id="KW-0167">Capsid protein</keyword>